<accession>A0A9X3RDA7</accession>
<organism evidence="2 3">
    <name type="scientific">Paenisporosarcina quisquiliarum</name>
    <dbReference type="NCBI Taxonomy" id="365346"/>
    <lineage>
        <taxon>Bacteria</taxon>
        <taxon>Bacillati</taxon>
        <taxon>Bacillota</taxon>
        <taxon>Bacilli</taxon>
        <taxon>Bacillales</taxon>
        <taxon>Caryophanaceae</taxon>
        <taxon>Paenisporosarcina</taxon>
    </lineage>
</organism>
<dbReference type="Proteomes" id="UP001152173">
    <property type="component" value="Unassembled WGS sequence"/>
</dbReference>
<dbReference type="RefSeq" id="WP_269926709.1">
    <property type="nucleotide sequence ID" value="NZ_JAMKBJ010000008.1"/>
</dbReference>
<keyword evidence="3" id="KW-1185">Reference proteome</keyword>
<comment type="caution">
    <text evidence="2">The sequence shown here is derived from an EMBL/GenBank/DDBJ whole genome shotgun (WGS) entry which is preliminary data.</text>
</comment>
<evidence type="ECO:0000313" key="3">
    <source>
        <dbReference type="Proteomes" id="UP001152173"/>
    </source>
</evidence>
<feature type="coiled-coil region" evidence="1">
    <location>
        <begin position="5"/>
        <end position="60"/>
    </location>
</feature>
<sequence length="316" mass="37188">MWSTLQQRQSELQLLMNEQERLQKKLASLQTDVLEHTHKRNELERKLTKEQRDVAKLDEFSFSNMMRKWKGTQEDVRDQEMVEAASVELKWNEAVKMVRDLEVELDTIRKELADLRFRDLHVNWERLMKEKELWLKVNSPKDKAQMEELYERKMVVQTMLREIEEAREAGSKANVLLSYAISQLQSARNYSTWDTFLGGGMIVTAMKHSAIDESEDTIHKAQMALHRFRTEVKDVQALEANSFIVERGEFIKMADYFFDDIFSEWTIHSRISKSQDNLQDTIKEVVKVMHSLAGKKHVLDAELAEIEAKRKQLIEA</sequence>
<name>A0A9X3RDA7_9BACL</name>
<protein>
    <submittedName>
        <fullName evidence="2">Uncharacterized protein</fullName>
    </submittedName>
</protein>
<evidence type="ECO:0000313" key="2">
    <source>
        <dbReference type="EMBL" id="MCZ8537615.1"/>
    </source>
</evidence>
<dbReference type="AlphaFoldDB" id="A0A9X3RDA7"/>
<proteinExistence type="predicted"/>
<gene>
    <name evidence="2" type="ORF">M9R32_10515</name>
</gene>
<reference evidence="2" key="1">
    <citation type="submission" date="2022-05" db="EMBL/GenBank/DDBJ databases">
        <authorList>
            <person name="Colautti A."/>
            <person name="Iacumin L."/>
        </authorList>
    </citation>
    <scope>NUCLEOTIDE SEQUENCE</scope>
    <source>
        <strain evidence="2">SK 55</strain>
    </source>
</reference>
<keyword evidence="1" id="KW-0175">Coiled coil</keyword>
<dbReference type="EMBL" id="JAMKBJ010000008">
    <property type="protein sequence ID" value="MCZ8537615.1"/>
    <property type="molecule type" value="Genomic_DNA"/>
</dbReference>
<evidence type="ECO:0000256" key="1">
    <source>
        <dbReference type="SAM" id="Coils"/>
    </source>
</evidence>